<dbReference type="InterPro" id="IPR004572">
    <property type="entry name" value="Protoporphyrinogen_oxidase"/>
</dbReference>
<accession>A0A0C2Y8W6</accession>
<comment type="function">
    <text evidence="1 11">Catalyzes the 6-electron oxidation of protoporphyrinogen-IX to form protoporphyrin-IX.</text>
</comment>
<evidence type="ECO:0000256" key="4">
    <source>
        <dbReference type="ARBA" id="ARBA00012867"/>
    </source>
</evidence>
<keyword evidence="9 11" id="KW-0627">Porphyrin biosynthesis</keyword>
<dbReference type="AlphaFoldDB" id="A0A0C2Y8W6"/>
<keyword evidence="6 11" id="KW-0274">FAD</keyword>
<dbReference type="InterPro" id="IPR036188">
    <property type="entry name" value="FAD/NAD-bd_sf"/>
</dbReference>
<proteinExistence type="inferred from homology"/>
<evidence type="ECO:0000256" key="9">
    <source>
        <dbReference type="ARBA" id="ARBA00023244"/>
    </source>
</evidence>
<evidence type="ECO:0000256" key="1">
    <source>
        <dbReference type="ARBA" id="ARBA00002600"/>
    </source>
</evidence>
<evidence type="ECO:0000256" key="7">
    <source>
        <dbReference type="ARBA" id="ARBA00023002"/>
    </source>
</evidence>
<evidence type="ECO:0000313" key="13">
    <source>
        <dbReference type="EMBL" id="KIM37477.1"/>
    </source>
</evidence>
<dbReference type="HOGENOM" id="CLU_009629_1_1_1"/>
<keyword evidence="8 11" id="KW-0350">Heme biosynthesis</keyword>
<keyword evidence="7 11" id="KW-0560">Oxidoreductase</keyword>
<evidence type="ECO:0000256" key="10">
    <source>
        <dbReference type="ARBA" id="ARBA00047554"/>
    </source>
</evidence>
<evidence type="ECO:0000313" key="14">
    <source>
        <dbReference type="Proteomes" id="UP000053424"/>
    </source>
</evidence>
<dbReference type="InterPro" id="IPR002937">
    <property type="entry name" value="Amino_oxidase"/>
</dbReference>
<sequence>MPQSIAILGGGLTGLSSAYHLSRRFPTSKIVLLERQARLGGWVRSNRVDLNQIGASVLLEAGPRTLRPNGKCVLELINLLGLEDKVITIPKTAPAAKSRFLYIPESHHSKVSGLQRLPNSILSLLNSPLLSILLPAILREPFKGANRPPRANDESVDSFLTRRFGETFARVFGSALVHGIYATDSRKLSVRAAFPSMWDAEERGRGSLVRGLLVPPRKLKDEQETYELGRTLEMMNGVSVYSFKDGMESLTKALEDHLGTLANVRILVDTRISRIKMVDDQLLEISHSGGEPLRTSHAVSALPLPVLHKLVSKSPSFDIPHLTQNPTSTVHVVNLIFPTAPKNIHPEGFGYLIPRPPSGYPDPSTTTNTGILGTVFDSCSLHAQDLPHTTDYYNKASHTKLTVMTGGPYPTLPLPSQFSSSEGGADPVHIPAFIRSLLEALKVQLGRELPDPIYWRIWNNEECIPTLMPGHLDRMQDLKTFLMSSGGWGGRLAVVGAGVGGVSVGDCVEAGRRVGRDWV</sequence>
<dbReference type="GO" id="GO:0004729">
    <property type="term" value="F:oxygen-dependent protoporphyrinogen oxidase activity"/>
    <property type="evidence" value="ECO:0007669"/>
    <property type="project" value="UniProtKB-UniRule"/>
</dbReference>
<dbReference type="UniPathway" id="UPA00251">
    <property type="reaction ID" value="UER00324"/>
</dbReference>
<dbReference type="Pfam" id="PF01593">
    <property type="entry name" value="Amino_oxidase"/>
    <property type="match status" value="1"/>
</dbReference>
<dbReference type="Proteomes" id="UP000053424">
    <property type="component" value="Unassembled WGS sequence"/>
</dbReference>
<dbReference type="InterPro" id="IPR050464">
    <property type="entry name" value="Zeta_carotene_desat/Oxidored"/>
</dbReference>
<evidence type="ECO:0000256" key="6">
    <source>
        <dbReference type="ARBA" id="ARBA00022827"/>
    </source>
</evidence>
<dbReference type="EMBL" id="KN831797">
    <property type="protein sequence ID" value="KIM37477.1"/>
    <property type="molecule type" value="Genomic_DNA"/>
</dbReference>
<dbReference type="SUPFAM" id="SSF51905">
    <property type="entry name" value="FAD/NAD(P)-binding domain"/>
    <property type="match status" value="1"/>
</dbReference>
<keyword evidence="5 11" id="KW-0285">Flavoprotein</keyword>
<dbReference type="OrthoDB" id="438553at2759"/>
<evidence type="ECO:0000256" key="3">
    <source>
        <dbReference type="ARBA" id="ARBA00010551"/>
    </source>
</evidence>
<keyword evidence="14" id="KW-1185">Reference proteome</keyword>
<comment type="pathway">
    <text evidence="2 11">Porphyrin-containing compound metabolism; protoporphyrin-IX biosynthesis; protoporphyrin-IX from protoporphyrinogen-IX: step 1/1.</text>
</comment>
<comment type="catalytic activity">
    <reaction evidence="10 11">
        <text>protoporphyrinogen IX + 3 O2 = protoporphyrin IX + 3 H2O2</text>
        <dbReference type="Rhea" id="RHEA:25576"/>
        <dbReference type="ChEBI" id="CHEBI:15379"/>
        <dbReference type="ChEBI" id="CHEBI:16240"/>
        <dbReference type="ChEBI" id="CHEBI:57306"/>
        <dbReference type="ChEBI" id="CHEBI:57307"/>
        <dbReference type="EC" id="1.3.3.4"/>
    </reaction>
</comment>
<feature type="domain" description="Amine oxidase" evidence="12">
    <location>
        <begin position="12"/>
        <end position="406"/>
    </location>
</feature>
<dbReference type="NCBIfam" id="TIGR00562">
    <property type="entry name" value="proto_IX_ox"/>
    <property type="match status" value="1"/>
</dbReference>
<organism evidence="13 14">
    <name type="scientific">Hebeloma cylindrosporum</name>
    <dbReference type="NCBI Taxonomy" id="76867"/>
    <lineage>
        <taxon>Eukaryota</taxon>
        <taxon>Fungi</taxon>
        <taxon>Dikarya</taxon>
        <taxon>Basidiomycota</taxon>
        <taxon>Agaricomycotina</taxon>
        <taxon>Agaricomycetes</taxon>
        <taxon>Agaricomycetidae</taxon>
        <taxon>Agaricales</taxon>
        <taxon>Agaricineae</taxon>
        <taxon>Hymenogastraceae</taxon>
        <taxon>Hebeloma</taxon>
    </lineage>
</organism>
<dbReference type="STRING" id="686832.A0A0C2Y8W6"/>
<evidence type="ECO:0000256" key="11">
    <source>
        <dbReference type="RuleBase" id="RU367069"/>
    </source>
</evidence>
<reference evidence="14" key="2">
    <citation type="submission" date="2015-01" db="EMBL/GenBank/DDBJ databases">
        <title>Evolutionary Origins and Diversification of the Mycorrhizal Mutualists.</title>
        <authorList>
            <consortium name="DOE Joint Genome Institute"/>
            <consortium name="Mycorrhizal Genomics Consortium"/>
            <person name="Kohler A."/>
            <person name="Kuo A."/>
            <person name="Nagy L.G."/>
            <person name="Floudas D."/>
            <person name="Copeland A."/>
            <person name="Barry K.W."/>
            <person name="Cichocki N."/>
            <person name="Veneault-Fourrey C."/>
            <person name="LaButti K."/>
            <person name="Lindquist E.A."/>
            <person name="Lipzen A."/>
            <person name="Lundell T."/>
            <person name="Morin E."/>
            <person name="Murat C."/>
            <person name="Riley R."/>
            <person name="Ohm R."/>
            <person name="Sun H."/>
            <person name="Tunlid A."/>
            <person name="Henrissat B."/>
            <person name="Grigoriev I.V."/>
            <person name="Hibbett D.S."/>
            <person name="Martin F."/>
        </authorList>
    </citation>
    <scope>NUCLEOTIDE SEQUENCE [LARGE SCALE GENOMIC DNA]</scope>
    <source>
        <strain evidence="14">h7</strain>
    </source>
</reference>
<gene>
    <name evidence="13" type="ORF">M413DRAFT_77077</name>
</gene>
<dbReference type="PANTHER" id="PTHR42923">
    <property type="entry name" value="PROTOPORPHYRINOGEN OXIDASE"/>
    <property type="match status" value="1"/>
</dbReference>
<evidence type="ECO:0000259" key="12">
    <source>
        <dbReference type="Pfam" id="PF01593"/>
    </source>
</evidence>
<comment type="similarity">
    <text evidence="3 11">Belongs to the protoporphyrinogen/coproporphyrinogen oxidase family. Protoporphyrinogen oxidase subfamily.</text>
</comment>
<evidence type="ECO:0000256" key="5">
    <source>
        <dbReference type="ARBA" id="ARBA00022630"/>
    </source>
</evidence>
<comment type="cofactor">
    <cofactor evidence="11">
        <name>FAD</name>
        <dbReference type="ChEBI" id="CHEBI:57692"/>
    </cofactor>
    <text evidence="11">Binds 1 FAD per subunit.</text>
</comment>
<dbReference type="Gene3D" id="3.50.50.60">
    <property type="entry name" value="FAD/NAD(P)-binding domain"/>
    <property type="match status" value="1"/>
</dbReference>
<name>A0A0C2Y8W6_HEBCY</name>
<protein>
    <recommendedName>
        <fullName evidence="4 11">Protoporphyrinogen oxidase</fullName>
        <ecNumber evidence="4 11">1.3.3.4</ecNumber>
    </recommendedName>
</protein>
<dbReference type="GO" id="GO:0006782">
    <property type="term" value="P:protoporphyrinogen IX biosynthetic process"/>
    <property type="evidence" value="ECO:0007669"/>
    <property type="project" value="UniProtKB-UniRule"/>
</dbReference>
<dbReference type="GO" id="GO:0005743">
    <property type="term" value="C:mitochondrial inner membrane"/>
    <property type="evidence" value="ECO:0007669"/>
    <property type="project" value="UniProtKB-SubCell"/>
</dbReference>
<evidence type="ECO:0000256" key="2">
    <source>
        <dbReference type="ARBA" id="ARBA00005073"/>
    </source>
</evidence>
<dbReference type="PANTHER" id="PTHR42923:SF3">
    <property type="entry name" value="PROTOPORPHYRINOGEN OXIDASE"/>
    <property type="match status" value="1"/>
</dbReference>
<dbReference type="EC" id="1.3.3.4" evidence="4 11"/>
<evidence type="ECO:0000256" key="8">
    <source>
        <dbReference type="ARBA" id="ARBA00023133"/>
    </source>
</evidence>
<comment type="subcellular location">
    <subcellularLocation>
        <location evidence="11">Mitochondrion inner membrane</location>
    </subcellularLocation>
</comment>
<reference evidence="13 14" key="1">
    <citation type="submission" date="2014-04" db="EMBL/GenBank/DDBJ databases">
        <authorList>
            <consortium name="DOE Joint Genome Institute"/>
            <person name="Kuo A."/>
            <person name="Gay G."/>
            <person name="Dore J."/>
            <person name="Kohler A."/>
            <person name="Nagy L.G."/>
            <person name="Floudas D."/>
            <person name="Copeland A."/>
            <person name="Barry K.W."/>
            <person name="Cichocki N."/>
            <person name="Veneault-Fourrey C."/>
            <person name="LaButti K."/>
            <person name="Lindquist E.A."/>
            <person name="Lipzen A."/>
            <person name="Lundell T."/>
            <person name="Morin E."/>
            <person name="Murat C."/>
            <person name="Sun H."/>
            <person name="Tunlid A."/>
            <person name="Henrissat B."/>
            <person name="Grigoriev I.V."/>
            <person name="Hibbett D.S."/>
            <person name="Martin F."/>
            <person name="Nordberg H.P."/>
            <person name="Cantor M.N."/>
            <person name="Hua S.X."/>
        </authorList>
    </citation>
    <scope>NUCLEOTIDE SEQUENCE [LARGE SCALE GENOMIC DNA]</scope>
    <source>
        <strain evidence="14">h7</strain>
    </source>
</reference>
<dbReference type="SUPFAM" id="SSF54373">
    <property type="entry name" value="FAD-linked reductases, C-terminal domain"/>
    <property type="match status" value="1"/>
</dbReference>